<feature type="compositionally biased region" description="Basic and acidic residues" evidence="1">
    <location>
        <begin position="123"/>
        <end position="139"/>
    </location>
</feature>
<name>K0S4C2_THAOC</name>
<proteinExistence type="predicted"/>
<dbReference type="OrthoDB" id="48123at2759"/>
<feature type="region of interest" description="Disordered" evidence="1">
    <location>
        <begin position="1"/>
        <end position="20"/>
    </location>
</feature>
<accession>K0S4C2</accession>
<evidence type="ECO:0000313" key="2">
    <source>
        <dbReference type="EMBL" id="EJK60983.1"/>
    </source>
</evidence>
<evidence type="ECO:0008006" key="4">
    <source>
        <dbReference type="Google" id="ProtNLM"/>
    </source>
</evidence>
<dbReference type="eggNOG" id="ENOG502SKEU">
    <property type="taxonomic scope" value="Eukaryota"/>
</dbReference>
<feature type="region of interest" description="Disordered" evidence="1">
    <location>
        <begin position="386"/>
        <end position="419"/>
    </location>
</feature>
<evidence type="ECO:0000313" key="3">
    <source>
        <dbReference type="Proteomes" id="UP000266841"/>
    </source>
</evidence>
<comment type="caution">
    <text evidence="2">The sequence shown here is derived from an EMBL/GenBank/DDBJ whole genome shotgun (WGS) entry which is preliminary data.</text>
</comment>
<dbReference type="AlphaFoldDB" id="K0S4C2"/>
<gene>
    <name evidence="2" type="ORF">THAOC_18592</name>
</gene>
<organism evidence="2 3">
    <name type="scientific">Thalassiosira oceanica</name>
    <name type="common">Marine diatom</name>
    <dbReference type="NCBI Taxonomy" id="159749"/>
    <lineage>
        <taxon>Eukaryota</taxon>
        <taxon>Sar</taxon>
        <taxon>Stramenopiles</taxon>
        <taxon>Ochrophyta</taxon>
        <taxon>Bacillariophyta</taxon>
        <taxon>Coscinodiscophyceae</taxon>
        <taxon>Thalassiosirophycidae</taxon>
        <taxon>Thalassiosirales</taxon>
        <taxon>Thalassiosiraceae</taxon>
        <taxon>Thalassiosira</taxon>
    </lineage>
</organism>
<keyword evidence="3" id="KW-1185">Reference proteome</keyword>
<dbReference type="CDD" id="cd14809">
    <property type="entry name" value="bZIP_AUREO-like"/>
    <property type="match status" value="1"/>
</dbReference>
<feature type="compositionally biased region" description="Low complexity" evidence="1">
    <location>
        <begin position="39"/>
        <end position="65"/>
    </location>
</feature>
<feature type="compositionally biased region" description="Low complexity" evidence="1">
    <location>
        <begin position="96"/>
        <end position="107"/>
    </location>
</feature>
<feature type="region of interest" description="Disordered" evidence="1">
    <location>
        <begin position="96"/>
        <end position="144"/>
    </location>
</feature>
<feature type="non-terminal residue" evidence="2">
    <location>
        <position position="1"/>
    </location>
</feature>
<evidence type="ECO:0000256" key="1">
    <source>
        <dbReference type="SAM" id="MobiDB-lite"/>
    </source>
</evidence>
<dbReference type="EMBL" id="AGNL01020520">
    <property type="protein sequence ID" value="EJK60983.1"/>
    <property type="molecule type" value="Genomic_DNA"/>
</dbReference>
<sequence>AKKPAVTASSVVAGVKRASSEADFKDVASAAVSSLIQSASSASAKTSVAAGAATGSRTSSSSTKAPNGRAVDTSTAHISALTSQNWVAACNPIPTPAVTSSSSVSSAGENKEARTARRAALTQEERAKQNRDRNREHARNTRLRKKAYVEELKRTLTELVSQRDAADVERRHEAQRNREQREVRFRVMEEFLRLRGRNDPSSARWVAILEDNFVLTLPRTPFRETVVESASDYNLAEQVLRGAAPAMEDSKCVSSFLNSLVPAPAGAGDLPNVTVTYRVDRKHFFMDGAVAFMDYAASSVGLVRRGAPKEVAFKGSMRASFSPASNKLLSVDLKFDTGSVVQQVDEMSGGHDAAADAHDGGLGGADEADEILEALRVPNFDGADNGAGAVPVGAAKSTAQANVSESDESVRSTDGSSHA</sequence>
<reference evidence="2 3" key="1">
    <citation type="journal article" date="2012" name="Genome Biol.">
        <title>Genome and low-iron response of an oceanic diatom adapted to chronic iron limitation.</title>
        <authorList>
            <person name="Lommer M."/>
            <person name="Specht M."/>
            <person name="Roy A.S."/>
            <person name="Kraemer L."/>
            <person name="Andreson R."/>
            <person name="Gutowska M.A."/>
            <person name="Wolf J."/>
            <person name="Bergner S.V."/>
            <person name="Schilhabel M.B."/>
            <person name="Klostermeier U.C."/>
            <person name="Beiko R.G."/>
            <person name="Rosenstiel P."/>
            <person name="Hippler M."/>
            <person name="Laroche J."/>
        </authorList>
    </citation>
    <scope>NUCLEOTIDE SEQUENCE [LARGE SCALE GENOMIC DNA]</scope>
    <source>
        <strain evidence="2 3">CCMP1005</strain>
    </source>
</reference>
<feature type="region of interest" description="Disordered" evidence="1">
    <location>
        <begin position="39"/>
        <end position="71"/>
    </location>
</feature>
<dbReference type="Proteomes" id="UP000266841">
    <property type="component" value="Unassembled WGS sequence"/>
</dbReference>
<protein>
    <recommendedName>
        <fullName evidence="4">BZIP domain-containing protein</fullName>
    </recommendedName>
</protein>